<keyword evidence="2" id="KW-1185">Reference proteome</keyword>
<comment type="caution">
    <text evidence="1">The sequence shown here is derived from an EMBL/GenBank/DDBJ whole genome shotgun (WGS) entry which is preliminary data.</text>
</comment>
<reference evidence="1 2" key="1">
    <citation type="submission" date="2019-02" db="EMBL/GenBank/DDBJ databases">
        <title>Deep-cultivation of Planctomycetes and their phenomic and genomic characterization uncovers novel biology.</title>
        <authorList>
            <person name="Wiegand S."/>
            <person name="Jogler M."/>
            <person name="Boedeker C."/>
            <person name="Pinto D."/>
            <person name="Vollmers J."/>
            <person name="Rivas-Marin E."/>
            <person name="Kohn T."/>
            <person name="Peeters S.H."/>
            <person name="Heuer A."/>
            <person name="Rast P."/>
            <person name="Oberbeckmann S."/>
            <person name="Bunk B."/>
            <person name="Jeske O."/>
            <person name="Meyerdierks A."/>
            <person name="Storesund J.E."/>
            <person name="Kallscheuer N."/>
            <person name="Luecker S."/>
            <person name="Lage O.M."/>
            <person name="Pohl T."/>
            <person name="Merkel B.J."/>
            <person name="Hornburger P."/>
            <person name="Mueller R.-W."/>
            <person name="Bruemmer F."/>
            <person name="Labrenz M."/>
            <person name="Spormann A.M."/>
            <person name="Op Den Camp H."/>
            <person name="Overmann J."/>
            <person name="Amann R."/>
            <person name="Jetten M.S.M."/>
            <person name="Mascher T."/>
            <person name="Medema M.H."/>
            <person name="Devos D.P."/>
            <person name="Kaster A.-K."/>
            <person name="Ovreas L."/>
            <person name="Rohde M."/>
            <person name="Galperin M.Y."/>
            <person name="Jogler C."/>
        </authorList>
    </citation>
    <scope>NUCLEOTIDE SEQUENCE [LARGE SCALE GENOMIC DNA]</scope>
    <source>
        <strain evidence="1 2">Pla52o</strain>
    </source>
</reference>
<evidence type="ECO:0000313" key="1">
    <source>
        <dbReference type="EMBL" id="TWU14974.1"/>
    </source>
</evidence>
<evidence type="ECO:0000313" key="2">
    <source>
        <dbReference type="Proteomes" id="UP000316304"/>
    </source>
</evidence>
<accession>A0A5C6BW63</accession>
<dbReference type="EMBL" id="SJPT01000016">
    <property type="protein sequence ID" value="TWU14974.1"/>
    <property type="molecule type" value="Genomic_DNA"/>
</dbReference>
<dbReference type="Proteomes" id="UP000316304">
    <property type="component" value="Unassembled WGS sequence"/>
</dbReference>
<protein>
    <submittedName>
        <fullName evidence="1">Uncharacterized protein</fullName>
    </submittedName>
</protein>
<proteinExistence type="predicted"/>
<dbReference type="AlphaFoldDB" id="A0A5C6BW63"/>
<sequence length="151" mass="16481">MISQENRQKRNFNTDACRDVGPGLHRPVCNGPVGTGPATYLKEALEVFDWIVAAENQFKTKSMKFSSSFSVINSNPSGSQHRCNSAGRSPHGGSHRLGKNILEQSGKFASFLASIEADSRVENQRLGGWPASAVRLIGDQRIQRIPASNEL</sequence>
<gene>
    <name evidence="1" type="ORF">Pla52o_55110</name>
</gene>
<name>A0A5C6BW63_9BACT</name>
<organism evidence="1 2">
    <name type="scientific">Novipirellula galeiformis</name>
    <dbReference type="NCBI Taxonomy" id="2528004"/>
    <lineage>
        <taxon>Bacteria</taxon>
        <taxon>Pseudomonadati</taxon>
        <taxon>Planctomycetota</taxon>
        <taxon>Planctomycetia</taxon>
        <taxon>Pirellulales</taxon>
        <taxon>Pirellulaceae</taxon>
        <taxon>Novipirellula</taxon>
    </lineage>
</organism>